<name>A0A2S7USW3_9GAMM</name>
<evidence type="ECO:0000313" key="2">
    <source>
        <dbReference type="EMBL" id="PQJ53064.1"/>
    </source>
</evidence>
<proteinExistence type="predicted"/>
<evidence type="ECO:0000256" key="1">
    <source>
        <dbReference type="SAM" id="Phobius"/>
    </source>
</evidence>
<feature type="transmembrane region" description="Helical" evidence="1">
    <location>
        <begin position="60"/>
        <end position="81"/>
    </location>
</feature>
<evidence type="ECO:0000313" key="3">
    <source>
        <dbReference type="Proteomes" id="UP000239007"/>
    </source>
</evidence>
<keyword evidence="1" id="KW-0472">Membrane</keyword>
<feature type="transmembrane region" description="Helical" evidence="1">
    <location>
        <begin position="20"/>
        <end position="40"/>
    </location>
</feature>
<organism evidence="2 3">
    <name type="scientific">Psychrosphaera saromensis</name>
    <dbReference type="NCBI Taxonomy" id="716813"/>
    <lineage>
        <taxon>Bacteria</taxon>
        <taxon>Pseudomonadati</taxon>
        <taxon>Pseudomonadota</taxon>
        <taxon>Gammaproteobacteria</taxon>
        <taxon>Alteromonadales</taxon>
        <taxon>Pseudoalteromonadaceae</taxon>
        <taxon>Psychrosphaera</taxon>
    </lineage>
</organism>
<gene>
    <name evidence="2" type="ORF">BTO11_04920</name>
</gene>
<accession>A0A2S7USW3</accession>
<dbReference type="Proteomes" id="UP000239007">
    <property type="component" value="Unassembled WGS sequence"/>
</dbReference>
<evidence type="ECO:0008006" key="4">
    <source>
        <dbReference type="Google" id="ProtNLM"/>
    </source>
</evidence>
<keyword evidence="3" id="KW-1185">Reference proteome</keyword>
<dbReference type="AlphaFoldDB" id="A0A2S7USW3"/>
<protein>
    <recommendedName>
        <fullName evidence="4">DUF3098 domain-containing protein</fullName>
    </recommendedName>
</protein>
<keyword evidence="1" id="KW-0812">Transmembrane</keyword>
<keyword evidence="1" id="KW-1133">Transmembrane helix</keyword>
<comment type="caution">
    <text evidence="2">The sequence shown here is derived from an EMBL/GenBank/DDBJ whole genome shotgun (WGS) entry which is preliminary data.</text>
</comment>
<reference evidence="2 3" key="1">
    <citation type="submission" date="2016-12" db="EMBL/GenBank/DDBJ databases">
        <title>Diversity of luminous bacteria.</title>
        <authorList>
            <person name="Yoshizawa S."/>
            <person name="Kogure K."/>
        </authorList>
    </citation>
    <scope>NUCLEOTIDE SEQUENCE [LARGE SCALE GENOMIC DNA]</scope>
    <source>
        <strain evidence="2 3">SA4-48</strain>
    </source>
</reference>
<dbReference type="EMBL" id="MSCH01000003">
    <property type="protein sequence ID" value="PQJ53064.1"/>
    <property type="molecule type" value="Genomic_DNA"/>
</dbReference>
<sequence length="88" mass="9797">MHNDATRVVTKLLMTKFKTINTLSVLMLLTGLALAIFGYWGLCTKAGNEVYPEMAGLIPFYSLLASLPFLLLAAIGAFVSYRKQRLKR</sequence>